<reference evidence="1" key="2">
    <citation type="submission" date="2020-05" db="UniProtKB">
        <authorList>
            <consortium name="EnsemblMetazoa"/>
        </authorList>
    </citation>
    <scope>IDENTIFICATION</scope>
    <source>
        <strain evidence="1">LVP_AGWG</strain>
    </source>
</reference>
<evidence type="ECO:0000313" key="1">
    <source>
        <dbReference type="EnsemblMetazoa" id="AAEL008713-PA"/>
    </source>
</evidence>
<dbReference type="OrthoDB" id="6340174at2759"/>
<dbReference type="VEuPathDB" id="VectorBase:AAEL008713"/>
<reference evidence="1 2" key="1">
    <citation type="submission" date="2017-06" db="EMBL/GenBank/DDBJ databases">
        <title>Aedes aegypti genome working group (AGWG) sequencing and assembly.</title>
        <authorList>
            <consortium name="Aedes aegypti Genome Working Group (AGWG)"/>
            <person name="Matthews B.J."/>
        </authorList>
    </citation>
    <scope>NUCLEOTIDE SEQUENCE [LARGE SCALE GENOMIC DNA]</scope>
    <source>
        <strain evidence="1 2">LVP_AGWG</strain>
    </source>
</reference>
<dbReference type="EnsemblMetazoa" id="AAEL008713-RA">
    <property type="protein sequence ID" value="AAEL008713-PA"/>
    <property type="gene ID" value="AAEL008713"/>
</dbReference>
<protein>
    <submittedName>
        <fullName evidence="1">Uncharacterized protein</fullName>
    </submittedName>
</protein>
<sequence>MGLILLGLLVILQIFGPSSIVEGSLSGSGILERHKRTLLLTEDSATGILAAIAIPLQKEKPSGVDIFCSYNFEANYGMTVEASDWTDPFKRFRVEETQNGLLDTGGEEGGERRKRQSLAFRKSDGITRRRLYHVIEQQLWVAGYDGRKCLLRAICEASRLGFHEHNGVVGDLIQIILSPSLSADEQLPVEFYKAEMLGLYRNCTKYRKYCPRDTSCDFWIKKACTA</sequence>
<dbReference type="PANTHER" id="PTHR21398">
    <property type="entry name" value="AGAP007094-PA"/>
    <property type="match status" value="1"/>
</dbReference>
<accession>A0A1S4FK67</accession>
<dbReference type="SMART" id="SM00718">
    <property type="entry name" value="DM4_12"/>
    <property type="match status" value="1"/>
</dbReference>
<dbReference type="Proteomes" id="UP000008820">
    <property type="component" value="Chromosome 3"/>
</dbReference>
<dbReference type="PANTHER" id="PTHR21398:SF22">
    <property type="entry name" value="IP12060P-RELATED"/>
    <property type="match status" value="1"/>
</dbReference>
<proteinExistence type="predicted"/>
<dbReference type="Pfam" id="PF07841">
    <property type="entry name" value="DM4_12"/>
    <property type="match status" value="1"/>
</dbReference>
<gene>
    <name evidence="1" type="primary">5570971</name>
</gene>
<dbReference type="AlphaFoldDB" id="A0A1S4FK67"/>
<dbReference type="InterPro" id="IPR006631">
    <property type="entry name" value="DM4_12"/>
</dbReference>
<dbReference type="InParanoid" id="A0A1S4FK67"/>
<evidence type="ECO:0000313" key="2">
    <source>
        <dbReference type="Proteomes" id="UP000008820"/>
    </source>
</evidence>
<keyword evidence="2" id="KW-1185">Reference proteome</keyword>
<organism evidence="1 2">
    <name type="scientific">Aedes aegypti</name>
    <name type="common">Yellowfever mosquito</name>
    <name type="synonym">Culex aegypti</name>
    <dbReference type="NCBI Taxonomy" id="7159"/>
    <lineage>
        <taxon>Eukaryota</taxon>
        <taxon>Metazoa</taxon>
        <taxon>Ecdysozoa</taxon>
        <taxon>Arthropoda</taxon>
        <taxon>Hexapoda</taxon>
        <taxon>Insecta</taxon>
        <taxon>Pterygota</taxon>
        <taxon>Neoptera</taxon>
        <taxon>Endopterygota</taxon>
        <taxon>Diptera</taxon>
        <taxon>Nematocera</taxon>
        <taxon>Culicoidea</taxon>
        <taxon>Culicidae</taxon>
        <taxon>Culicinae</taxon>
        <taxon>Aedini</taxon>
        <taxon>Aedes</taxon>
        <taxon>Stegomyia</taxon>
    </lineage>
</organism>
<name>A0A1S4FK67_AEDAE</name>